<dbReference type="AlphaFoldDB" id="A0A6G1KLG6"/>
<keyword evidence="12" id="KW-1185">Reference proteome</keyword>
<proteinExistence type="inferred from homology"/>
<comment type="similarity">
    <text evidence="2 9">Belongs to the glycosyl hydrolase 7 (cellulase C) family.</text>
</comment>
<dbReference type="Pfam" id="PF00840">
    <property type="entry name" value="Glyco_hydro_7"/>
    <property type="match status" value="1"/>
</dbReference>
<evidence type="ECO:0000256" key="6">
    <source>
        <dbReference type="ARBA" id="ARBA00023277"/>
    </source>
</evidence>
<dbReference type="GO" id="GO:0030245">
    <property type="term" value="P:cellulose catabolic process"/>
    <property type="evidence" value="ECO:0007669"/>
    <property type="project" value="UniProtKB-KW"/>
</dbReference>
<feature type="signal peptide" evidence="10">
    <location>
        <begin position="1"/>
        <end position="17"/>
    </location>
</feature>
<evidence type="ECO:0000256" key="8">
    <source>
        <dbReference type="ARBA" id="ARBA00023326"/>
    </source>
</evidence>
<dbReference type="EC" id="3.2.1.-" evidence="9"/>
<evidence type="ECO:0000256" key="1">
    <source>
        <dbReference type="ARBA" id="ARBA00000966"/>
    </source>
</evidence>
<comment type="catalytic activity">
    <reaction evidence="1">
        <text>Endohydrolysis of (1-&gt;4)-beta-D-glucosidic linkages in cellulose, lichenin and cereal beta-D-glucans.</text>
        <dbReference type="EC" id="3.2.1.4"/>
    </reaction>
</comment>
<dbReference type="PANTHER" id="PTHR33753:SF1">
    <property type="entry name" value="ENDO-BETA-1,4-GLUCANASE CELB"/>
    <property type="match status" value="1"/>
</dbReference>
<gene>
    <name evidence="11" type="ORF">K504DRAFT_423859</name>
</gene>
<organism evidence="11 12">
    <name type="scientific">Pleomassaria siparia CBS 279.74</name>
    <dbReference type="NCBI Taxonomy" id="1314801"/>
    <lineage>
        <taxon>Eukaryota</taxon>
        <taxon>Fungi</taxon>
        <taxon>Dikarya</taxon>
        <taxon>Ascomycota</taxon>
        <taxon>Pezizomycotina</taxon>
        <taxon>Dothideomycetes</taxon>
        <taxon>Pleosporomycetidae</taxon>
        <taxon>Pleosporales</taxon>
        <taxon>Pleomassariaceae</taxon>
        <taxon>Pleomassaria</taxon>
    </lineage>
</organism>
<keyword evidence="5" id="KW-0325">Glycoprotein</keyword>
<dbReference type="Proteomes" id="UP000799428">
    <property type="component" value="Unassembled WGS sequence"/>
</dbReference>
<keyword evidence="8 9" id="KW-0624">Polysaccharide degradation</keyword>
<evidence type="ECO:0000256" key="9">
    <source>
        <dbReference type="RuleBase" id="RU361164"/>
    </source>
</evidence>
<protein>
    <recommendedName>
        <fullName evidence="9">Glucanase</fullName>
        <ecNumber evidence="9">3.2.1.-</ecNumber>
    </recommendedName>
</protein>
<evidence type="ECO:0000313" key="12">
    <source>
        <dbReference type="Proteomes" id="UP000799428"/>
    </source>
</evidence>
<dbReference type="InterPro" id="IPR037019">
    <property type="entry name" value="Glyco_hydro_7_sf"/>
</dbReference>
<evidence type="ECO:0000256" key="5">
    <source>
        <dbReference type="ARBA" id="ARBA00023180"/>
    </source>
</evidence>
<dbReference type="SUPFAM" id="SSF49899">
    <property type="entry name" value="Concanavalin A-like lectins/glucanases"/>
    <property type="match status" value="1"/>
</dbReference>
<evidence type="ECO:0000256" key="7">
    <source>
        <dbReference type="ARBA" id="ARBA00023295"/>
    </source>
</evidence>
<evidence type="ECO:0000256" key="4">
    <source>
        <dbReference type="ARBA" id="ARBA00023001"/>
    </source>
</evidence>
<keyword evidence="10" id="KW-0732">Signal</keyword>
<dbReference type="Gene3D" id="2.70.100.10">
    <property type="entry name" value="Glycoside hydrolase, family 7, domain"/>
    <property type="match status" value="1"/>
</dbReference>
<dbReference type="PRINTS" id="PR00734">
    <property type="entry name" value="GLHYDRLASE7"/>
</dbReference>
<feature type="chain" id="PRO_5026046275" description="Glucanase" evidence="10">
    <location>
        <begin position="18"/>
        <end position="416"/>
    </location>
</feature>
<dbReference type="OrthoDB" id="412382at2759"/>
<name>A0A6G1KLG6_9PLEO</name>
<keyword evidence="3 9" id="KW-0378">Hydrolase</keyword>
<dbReference type="InterPro" id="IPR013320">
    <property type="entry name" value="ConA-like_dom_sf"/>
</dbReference>
<evidence type="ECO:0000256" key="10">
    <source>
        <dbReference type="SAM" id="SignalP"/>
    </source>
</evidence>
<keyword evidence="4 9" id="KW-0136">Cellulose degradation</keyword>
<reference evidence="11" key="1">
    <citation type="journal article" date="2020" name="Stud. Mycol.">
        <title>101 Dothideomycetes genomes: a test case for predicting lifestyles and emergence of pathogens.</title>
        <authorList>
            <person name="Haridas S."/>
            <person name="Albert R."/>
            <person name="Binder M."/>
            <person name="Bloem J."/>
            <person name="Labutti K."/>
            <person name="Salamov A."/>
            <person name="Andreopoulos B."/>
            <person name="Baker S."/>
            <person name="Barry K."/>
            <person name="Bills G."/>
            <person name="Bluhm B."/>
            <person name="Cannon C."/>
            <person name="Castanera R."/>
            <person name="Culley D."/>
            <person name="Daum C."/>
            <person name="Ezra D."/>
            <person name="Gonzalez J."/>
            <person name="Henrissat B."/>
            <person name="Kuo A."/>
            <person name="Liang C."/>
            <person name="Lipzen A."/>
            <person name="Lutzoni F."/>
            <person name="Magnuson J."/>
            <person name="Mondo S."/>
            <person name="Nolan M."/>
            <person name="Ohm R."/>
            <person name="Pangilinan J."/>
            <person name="Park H.-J."/>
            <person name="Ramirez L."/>
            <person name="Alfaro M."/>
            <person name="Sun H."/>
            <person name="Tritt A."/>
            <person name="Yoshinaga Y."/>
            <person name="Zwiers L.-H."/>
            <person name="Turgeon B."/>
            <person name="Goodwin S."/>
            <person name="Spatafora J."/>
            <person name="Crous P."/>
            <person name="Grigoriev I."/>
        </authorList>
    </citation>
    <scope>NUCLEOTIDE SEQUENCE</scope>
    <source>
        <strain evidence="11">CBS 279.74</strain>
    </source>
</reference>
<accession>A0A6G1KLG6</accession>
<evidence type="ECO:0000313" key="11">
    <source>
        <dbReference type="EMBL" id="KAF2713322.1"/>
    </source>
</evidence>
<dbReference type="EMBL" id="MU005765">
    <property type="protein sequence ID" value="KAF2713322.1"/>
    <property type="molecule type" value="Genomic_DNA"/>
</dbReference>
<dbReference type="CDD" id="cd07999">
    <property type="entry name" value="GH7_CBH_EG"/>
    <property type="match status" value="1"/>
</dbReference>
<evidence type="ECO:0000256" key="3">
    <source>
        <dbReference type="ARBA" id="ARBA00022801"/>
    </source>
</evidence>
<dbReference type="InterPro" id="IPR001722">
    <property type="entry name" value="Glyco_hydro_7"/>
</dbReference>
<dbReference type="PANTHER" id="PTHR33753">
    <property type="entry name" value="1,4-BETA-D-GLUCAN CELLOBIOHYDROLASE B"/>
    <property type="match status" value="1"/>
</dbReference>
<evidence type="ECO:0000256" key="2">
    <source>
        <dbReference type="ARBA" id="ARBA00006044"/>
    </source>
</evidence>
<dbReference type="GO" id="GO:0008810">
    <property type="term" value="F:cellulase activity"/>
    <property type="evidence" value="ECO:0007669"/>
    <property type="project" value="UniProtKB-EC"/>
</dbReference>
<keyword evidence="7 9" id="KW-0326">Glycosidase</keyword>
<sequence length="416" mass="44253">MSPSYAVIASLLLSVAAQTPGKTPDVHPKLTTWKCTNKEGCKSQQTALVLDSMAHPITQKNNSSLGCGNFGNATDPTSCPDEATCAKNCIVDGITNYTAYGVSTSGDSVLMKMFGQNGVASPRIYLLAEGEKKYEMIKLTGNEFSFDTDVSKLPCGMNGALYLSEMEEEGGQSELNPAGAAYGTGYCDAQCYVTPWVNGLANIKGEGVCCNELDIWEANKRATALAPHPCSKPGLYRCTGAECDRAGVCDKGGCGMNPYRVGAEDYYGPGLKVDTSKPFTVVTQFPATNGVLQQVIRKYVQNGKVIENAAINVTGPINDAYCAANGADMFTKLGAMEGMGESMSRGMVLAMSIWWDEGGFMNWLDSGEAGPCNATEGDPKVITSIEASPQLTFSQIKWGEIGSTFGTKQPDRKRGD</sequence>
<keyword evidence="6" id="KW-0119">Carbohydrate metabolism</keyword>